<dbReference type="InterPro" id="IPR018076">
    <property type="entry name" value="T2SS_GspF_dom"/>
</dbReference>
<dbReference type="NCBIfam" id="NF041012">
    <property type="entry name" value="T4P_ComGB"/>
    <property type="match status" value="1"/>
</dbReference>
<dbReference type="InterPro" id="IPR042094">
    <property type="entry name" value="T2SS_GspF_sf"/>
</dbReference>
<evidence type="ECO:0000256" key="7">
    <source>
        <dbReference type="SAM" id="Phobius"/>
    </source>
</evidence>
<gene>
    <name evidence="9" type="ORF">SAMN05216243_3542</name>
</gene>
<dbReference type="Gene3D" id="1.20.81.30">
    <property type="entry name" value="Type II secretion system (T2SS), domain F"/>
    <property type="match status" value="2"/>
</dbReference>
<dbReference type="STRING" id="407036.SAMN05216243_3542"/>
<accession>A0A1G9CU37</accession>
<sequence>MRMDIQASRKLLPRSLLHPKLKSGDQLLFLKRLGRLITSGYPLMEALAMIGWDPRLSDTAAEISDSLYHGQPIDRAFEKARFSQNITSYLYFARSNGDLESTINLCSEMIERQLSQLHQFQKTIRYPLLLIGLFTVLLYFVKNSVYPAFIQIITSSGEAPVITSLSILIIDILFNSMIVFFLGCLIAIPVWLAARQHIPIDRQIKWCSRVPVISSYLRLKTTFLFALHLGSLLKTSIPIKDAFQILNHQQRLPILSFYAGRIASNLENGRHITGILPSLILFEQELTGIFQKNINAKELERDLHIYADFLTDRMQEKINKVIALIQPIVFCLLAGLIIFVYLSIMLPMFQLIKTI</sequence>
<keyword evidence="4 7" id="KW-0812">Transmembrane</keyword>
<dbReference type="Pfam" id="PF00482">
    <property type="entry name" value="T2SSF"/>
    <property type="match status" value="2"/>
</dbReference>
<keyword evidence="5 7" id="KW-1133">Transmembrane helix</keyword>
<feature type="transmembrane region" description="Helical" evidence="7">
    <location>
        <begin position="321"/>
        <end position="344"/>
    </location>
</feature>
<reference evidence="9 10" key="1">
    <citation type="submission" date="2016-10" db="EMBL/GenBank/DDBJ databases">
        <authorList>
            <person name="de Groot N.N."/>
        </authorList>
    </citation>
    <scope>NUCLEOTIDE SEQUENCE [LARGE SCALE GENOMIC DNA]</scope>
    <source>
        <strain evidence="9 10">CGMCC 1.6502</strain>
    </source>
</reference>
<name>A0A1G9CU37_9BACI</name>
<comment type="subcellular location">
    <subcellularLocation>
        <location evidence="1">Cell membrane</location>
        <topology evidence="1">Multi-pass membrane protein</topology>
    </subcellularLocation>
</comment>
<dbReference type="AlphaFoldDB" id="A0A1G9CU37"/>
<evidence type="ECO:0000256" key="2">
    <source>
        <dbReference type="ARBA" id="ARBA00005745"/>
    </source>
</evidence>
<dbReference type="PRINTS" id="PR00812">
    <property type="entry name" value="BCTERIALGSPF"/>
</dbReference>
<proteinExistence type="inferred from homology"/>
<evidence type="ECO:0000259" key="8">
    <source>
        <dbReference type="Pfam" id="PF00482"/>
    </source>
</evidence>
<dbReference type="InterPro" id="IPR047692">
    <property type="entry name" value="T4P_ComGB"/>
</dbReference>
<feature type="domain" description="Type II secretion system protein GspF" evidence="8">
    <location>
        <begin position="225"/>
        <end position="347"/>
    </location>
</feature>
<evidence type="ECO:0000256" key="4">
    <source>
        <dbReference type="ARBA" id="ARBA00022692"/>
    </source>
</evidence>
<evidence type="ECO:0000256" key="1">
    <source>
        <dbReference type="ARBA" id="ARBA00004651"/>
    </source>
</evidence>
<protein>
    <submittedName>
        <fullName evidence="9">Competence protein ComGB</fullName>
    </submittedName>
</protein>
<organism evidence="9 10">
    <name type="scientific">Sediminibacillus albus</name>
    <dbReference type="NCBI Taxonomy" id="407036"/>
    <lineage>
        <taxon>Bacteria</taxon>
        <taxon>Bacillati</taxon>
        <taxon>Bacillota</taxon>
        <taxon>Bacilli</taxon>
        <taxon>Bacillales</taxon>
        <taxon>Bacillaceae</taxon>
        <taxon>Sediminibacillus</taxon>
    </lineage>
</organism>
<dbReference type="GO" id="GO:0005886">
    <property type="term" value="C:plasma membrane"/>
    <property type="evidence" value="ECO:0007669"/>
    <property type="project" value="UniProtKB-SubCell"/>
</dbReference>
<evidence type="ECO:0000313" key="10">
    <source>
        <dbReference type="Proteomes" id="UP000198694"/>
    </source>
</evidence>
<feature type="transmembrane region" description="Helical" evidence="7">
    <location>
        <begin position="124"/>
        <end position="141"/>
    </location>
</feature>
<dbReference type="InterPro" id="IPR003004">
    <property type="entry name" value="GspF/PilC"/>
</dbReference>
<dbReference type="PANTHER" id="PTHR30012:SF0">
    <property type="entry name" value="TYPE II SECRETION SYSTEM PROTEIN F-RELATED"/>
    <property type="match status" value="1"/>
</dbReference>
<feature type="transmembrane region" description="Helical" evidence="7">
    <location>
        <begin position="161"/>
        <end position="194"/>
    </location>
</feature>
<keyword evidence="3" id="KW-1003">Cell membrane</keyword>
<feature type="domain" description="Type II secretion system protein GspF" evidence="8">
    <location>
        <begin position="29"/>
        <end position="141"/>
    </location>
</feature>
<evidence type="ECO:0000256" key="6">
    <source>
        <dbReference type="ARBA" id="ARBA00023136"/>
    </source>
</evidence>
<evidence type="ECO:0000256" key="5">
    <source>
        <dbReference type="ARBA" id="ARBA00022989"/>
    </source>
</evidence>
<keyword evidence="6 7" id="KW-0472">Membrane</keyword>
<dbReference type="Proteomes" id="UP000198694">
    <property type="component" value="Unassembled WGS sequence"/>
</dbReference>
<dbReference type="PANTHER" id="PTHR30012">
    <property type="entry name" value="GENERAL SECRETION PATHWAY PROTEIN"/>
    <property type="match status" value="1"/>
</dbReference>
<dbReference type="EMBL" id="FNFL01000008">
    <property type="protein sequence ID" value="SDK55172.1"/>
    <property type="molecule type" value="Genomic_DNA"/>
</dbReference>
<evidence type="ECO:0000313" key="9">
    <source>
        <dbReference type="EMBL" id="SDK55172.1"/>
    </source>
</evidence>
<comment type="similarity">
    <text evidence="2">Belongs to the GSP F family.</text>
</comment>
<keyword evidence="10" id="KW-1185">Reference proteome</keyword>
<evidence type="ECO:0000256" key="3">
    <source>
        <dbReference type="ARBA" id="ARBA00022475"/>
    </source>
</evidence>